<dbReference type="AlphaFoldDB" id="A0A1H3VNF9"/>
<dbReference type="Gene3D" id="2.120.10.30">
    <property type="entry name" value="TolB, C-terminal domain"/>
    <property type="match status" value="1"/>
</dbReference>
<evidence type="ECO:0000259" key="1">
    <source>
        <dbReference type="SMART" id="SM00429"/>
    </source>
</evidence>
<reference evidence="2 3" key="1">
    <citation type="submission" date="2016-10" db="EMBL/GenBank/DDBJ databases">
        <authorList>
            <person name="de Groot N.N."/>
        </authorList>
    </citation>
    <scope>NUCLEOTIDE SEQUENCE [LARGE SCALE GENOMIC DNA]</scope>
    <source>
        <strain evidence="2 3">Vu-144</strain>
    </source>
</reference>
<dbReference type="SUPFAM" id="SSF81296">
    <property type="entry name" value="E set domains"/>
    <property type="match status" value="1"/>
</dbReference>
<dbReference type="SMART" id="SM00429">
    <property type="entry name" value="IPT"/>
    <property type="match status" value="1"/>
</dbReference>
<dbReference type="PANTHER" id="PTHR13833:SF71">
    <property type="entry name" value="NHL DOMAIN-CONTAINING PROTEIN"/>
    <property type="match status" value="1"/>
</dbReference>
<dbReference type="Gene3D" id="2.60.40.10">
    <property type="entry name" value="Immunoglobulins"/>
    <property type="match status" value="1"/>
</dbReference>
<dbReference type="Pfam" id="PF01833">
    <property type="entry name" value="TIG"/>
    <property type="match status" value="1"/>
</dbReference>
<sequence>MYMKKSKTRRWCRSMEIIMLALITLFFVQCKKEVSGNQPNGFDPSKPIVVDSIYPKEGGVGTNLILYGQNFGNDLSRTKVTIGGKAAKVVGVRGNSIYCVIPEKAYDGDIQISILDDEGNPLAEGTSKEIFSYVRKWLVSTFLGKYYEVSSDFEEKEGPFNDCGAFKGILWFSFDPLNHDHLYFTADANSCRMIDFEKEYVNYFRTGFSRTSIISWDNDGDMIASDNHSSDTKYGNYIFSRSSGFTQKEAIPVYARGVNGTMIHPNGELYYSRYRAGDVRRYDFQTGEDKLAFANPYSAVAVYMVMHPSGDYAYLIEYEKHFIMRTDYDPVKKIFKTPYTIAGAAATAGYKDGVGTSALLNHPVQGVFVKNPAYEGNGADQYDFYFCDRDNHAVRILNPQGRVSTYAGRGNNGTSGYANGDLRTEARFNAPQAIAYDEERKCFYIGDAGNWIIRKIAQEE</sequence>
<protein>
    <submittedName>
        <fullName evidence="2">IPT/TIG domain-containing protein</fullName>
    </submittedName>
</protein>
<dbReference type="InterPro" id="IPR014756">
    <property type="entry name" value="Ig_E-set"/>
</dbReference>
<feature type="domain" description="IPT/TIG" evidence="1">
    <location>
        <begin position="46"/>
        <end position="134"/>
    </location>
</feature>
<dbReference type="CDD" id="cd00603">
    <property type="entry name" value="IPT_PCSR"/>
    <property type="match status" value="1"/>
</dbReference>
<name>A0A1H3VNF9_9BACT</name>
<gene>
    <name evidence="2" type="ORF">SAMN05192529_101260</name>
</gene>
<evidence type="ECO:0000313" key="2">
    <source>
        <dbReference type="EMBL" id="SDZ75658.1"/>
    </source>
</evidence>
<organism evidence="2 3">
    <name type="scientific">Arachidicoccus rhizosphaerae</name>
    <dbReference type="NCBI Taxonomy" id="551991"/>
    <lineage>
        <taxon>Bacteria</taxon>
        <taxon>Pseudomonadati</taxon>
        <taxon>Bacteroidota</taxon>
        <taxon>Chitinophagia</taxon>
        <taxon>Chitinophagales</taxon>
        <taxon>Chitinophagaceae</taxon>
        <taxon>Arachidicoccus</taxon>
    </lineage>
</organism>
<keyword evidence="3" id="KW-1185">Reference proteome</keyword>
<dbReference type="InterPro" id="IPR011042">
    <property type="entry name" value="6-blade_b-propeller_TolB-like"/>
</dbReference>
<dbReference type="SUPFAM" id="SSF75011">
    <property type="entry name" value="3-carboxy-cis,cis-mucoante lactonizing enzyme"/>
    <property type="match status" value="1"/>
</dbReference>
<dbReference type="PANTHER" id="PTHR13833">
    <property type="match status" value="1"/>
</dbReference>
<evidence type="ECO:0000313" key="3">
    <source>
        <dbReference type="Proteomes" id="UP000199041"/>
    </source>
</evidence>
<proteinExistence type="predicted"/>
<dbReference type="STRING" id="551991.SAMN05192529_101260"/>
<dbReference type="Proteomes" id="UP000199041">
    <property type="component" value="Unassembled WGS sequence"/>
</dbReference>
<dbReference type="InterPro" id="IPR002909">
    <property type="entry name" value="IPT_dom"/>
</dbReference>
<dbReference type="InterPro" id="IPR013783">
    <property type="entry name" value="Ig-like_fold"/>
</dbReference>
<accession>A0A1H3VNF9</accession>
<dbReference type="EMBL" id="FNQY01000001">
    <property type="protein sequence ID" value="SDZ75658.1"/>
    <property type="molecule type" value="Genomic_DNA"/>
</dbReference>